<feature type="domain" description="Peptidase C39-like" evidence="1">
    <location>
        <begin position="81"/>
        <end position="204"/>
    </location>
</feature>
<evidence type="ECO:0000259" key="1">
    <source>
        <dbReference type="Pfam" id="PF13529"/>
    </source>
</evidence>
<gene>
    <name evidence="2" type="ORF">BHW43_02195</name>
</gene>
<dbReference type="RefSeq" id="WP_303679323.1">
    <property type="nucleotide sequence ID" value="NZ_MNTG01000002.1"/>
</dbReference>
<dbReference type="EMBL" id="MNTG01000002">
    <property type="protein sequence ID" value="OLA39157.1"/>
    <property type="molecule type" value="Genomic_DNA"/>
</dbReference>
<dbReference type="STRING" id="626940.BHW43_02195"/>
<dbReference type="Proteomes" id="UP000186777">
    <property type="component" value="Unassembled WGS sequence"/>
</dbReference>
<name>A0A1Q6R9W0_9FIRM</name>
<protein>
    <recommendedName>
        <fullName evidence="1">Peptidase C39-like domain-containing protein</fullName>
    </recommendedName>
</protein>
<comment type="caution">
    <text evidence="2">The sequence shown here is derived from an EMBL/GenBank/DDBJ whole genome shotgun (WGS) entry which is preliminary data.</text>
</comment>
<evidence type="ECO:0000313" key="2">
    <source>
        <dbReference type="EMBL" id="OLA39157.1"/>
    </source>
</evidence>
<organism evidence="2 3">
    <name type="scientific">Phascolarctobacterium succinatutens</name>
    <dbReference type="NCBI Taxonomy" id="626940"/>
    <lineage>
        <taxon>Bacteria</taxon>
        <taxon>Bacillati</taxon>
        <taxon>Bacillota</taxon>
        <taxon>Negativicutes</taxon>
        <taxon>Acidaminococcales</taxon>
        <taxon>Acidaminococcaceae</taxon>
        <taxon>Phascolarctobacterium</taxon>
    </lineage>
</organism>
<proteinExistence type="predicted"/>
<dbReference type="Gene3D" id="3.90.70.10">
    <property type="entry name" value="Cysteine proteinases"/>
    <property type="match status" value="1"/>
</dbReference>
<sequence>MKTKRILLAIVCLIVILGGLNYLLQQSPMPIGTPGSTPAAGAAQFVGKYDIKDSPYFKHPDFYNLQSDEHLTILPKFATTQQITHYTCGPAAANMVVKYYKGKTLDEELAVAKIMGSSKTVGTNTKGMVNYFEKIGWEFHSSIKDKTPDNYKDFLKFVESNLKNNTPIIVENVDWGGHWRVIIGYDSMGTAHKSDDVLIMADPYDTTDHLQDGYSIVPAERFFYMWFDHQLFPQSEQKRQWLTAKPKD</sequence>
<dbReference type="InterPro" id="IPR039564">
    <property type="entry name" value="Peptidase_C39-like"/>
</dbReference>
<dbReference type="AlphaFoldDB" id="A0A1Q6R9W0"/>
<evidence type="ECO:0000313" key="3">
    <source>
        <dbReference type="Proteomes" id="UP000186777"/>
    </source>
</evidence>
<dbReference type="Pfam" id="PF13529">
    <property type="entry name" value="Peptidase_C39_2"/>
    <property type="match status" value="1"/>
</dbReference>
<reference evidence="2 3" key="1">
    <citation type="journal article" date="2016" name="Nat. Biotechnol.">
        <title>Measurement of bacterial replication rates in microbial communities.</title>
        <authorList>
            <person name="Brown C.T."/>
            <person name="Olm M.R."/>
            <person name="Thomas B.C."/>
            <person name="Banfield J.F."/>
        </authorList>
    </citation>
    <scope>NUCLEOTIDE SEQUENCE [LARGE SCALE GENOMIC DNA]</scope>
    <source>
        <strain evidence="2">46_33</strain>
    </source>
</reference>
<accession>A0A1Q6R9W0</accession>